<name>A0A0A0KZ04_CUCSA</name>
<reference evidence="3 4" key="2">
    <citation type="journal article" date="2009" name="PLoS ONE">
        <title>An integrated genetic and cytogenetic map of the cucumber genome.</title>
        <authorList>
            <person name="Ren Y."/>
            <person name="Zhang Z."/>
            <person name="Liu J."/>
            <person name="Staub J.E."/>
            <person name="Han Y."/>
            <person name="Cheng Z."/>
            <person name="Li X."/>
            <person name="Lu J."/>
            <person name="Miao H."/>
            <person name="Kang H."/>
            <person name="Xie B."/>
            <person name="Gu X."/>
            <person name="Wang X."/>
            <person name="Du Y."/>
            <person name="Jin W."/>
            <person name="Huang S."/>
        </authorList>
    </citation>
    <scope>NUCLEOTIDE SEQUENCE [LARGE SCALE GENOMIC DNA]</scope>
    <source>
        <strain evidence="4">cv. 9930</strain>
    </source>
</reference>
<dbReference type="InterPro" id="IPR002182">
    <property type="entry name" value="NB-ARC"/>
</dbReference>
<feature type="domain" description="NB-ARC" evidence="2">
    <location>
        <begin position="89"/>
        <end position="133"/>
    </location>
</feature>
<sequence>MWVEDLQHLVYDDLLDELVYEDLRRKVGTEKIKKKSSPLGLIAMVREECIETHGNVDIIKQIRETTSNLNFDEVMIGREVEVSNIVKLVIEFSKEHQISIIPIVGMRGLGNTTLAFNHEPVKGHFDETIWLCVWLNMKTPRNLVT</sequence>
<keyword evidence="1" id="KW-0611">Plant defense</keyword>
<dbReference type="InterPro" id="IPR027417">
    <property type="entry name" value="P-loop_NTPase"/>
</dbReference>
<evidence type="ECO:0000313" key="3">
    <source>
        <dbReference type="EMBL" id="KGN53081.1"/>
    </source>
</evidence>
<dbReference type="PANTHER" id="PTHR36766:SF40">
    <property type="entry name" value="DISEASE RESISTANCE PROTEIN RGA3"/>
    <property type="match status" value="1"/>
</dbReference>
<dbReference type="STRING" id="3659.A0A0A0KZ04"/>
<accession>A0A0A0KZ04</accession>
<dbReference type="EMBL" id="CM002925">
    <property type="protein sequence ID" value="KGN53081.1"/>
    <property type="molecule type" value="Genomic_DNA"/>
</dbReference>
<dbReference type="Gene3D" id="3.40.50.300">
    <property type="entry name" value="P-loop containing nucleotide triphosphate hydrolases"/>
    <property type="match status" value="1"/>
</dbReference>
<evidence type="ECO:0000313" key="4">
    <source>
        <dbReference type="Proteomes" id="UP000029981"/>
    </source>
</evidence>
<keyword evidence="4" id="KW-1185">Reference proteome</keyword>
<reference evidence="3 4" key="4">
    <citation type="journal article" date="2011" name="BMC Genomics">
        <title>RNA-Seq improves annotation of protein-coding genes in the cucumber genome.</title>
        <authorList>
            <person name="Li Z."/>
            <person name="Zhang Z."/>
            <person name="Yan P."/>
            <person name="Huang S."/>
            <person name="Fei Z."/>
            <person name="Lin K."/>
        </authorList>
    </citation>
    <scope>NUCLEOTIDE SEQUENCE [LARGE SCALE GENOMIC DNA]</scope>
    <source>
        <strain evidence="4">cv. 9930</strain>
    </source>
</reference>
<dbReference type="AlphaFoldDB" id="A0A0A0KZ04"/>
<dbReference type="GO" id="GO:0006952">
    <property type="term" value="P:defense response"/>
    <property type="evidence" value="ECO:0007669"/>
    <property type="project" value="UniProtKB-KW"/>
</dbReference>
<dbReference type="Pfam" id="PF00931">
    <property type="entry name" value="NB-ARC"/>
    <property type="match status" value="1"/>
</dbReference>
<protein>
    <recommendedName>
        <fullName evidence="2">NB-ARC domain-containing protein</fullName>
    </recommendedName>
</protein>
<organism evidence="3 4">
    <name type="scientific">Cucumis sativus</name>
    <name type="common">Cucumber</name>
    <dbReference type="NCBI Taxonomy" id="3659"/>
    <lineage>
        <taxon>Eukaryota</taxon>
        <taxon>Viridiplantae</taxon>
        <taxon>Streptophyta</taxon>
        <taxon>Embryophyta</taxon>
        <taxon>Tracheophyta</taxon>
        <taxon>Spermatophyta</taxon>
        <taxon>Magnoliopsida</taxon>
        <taxon>eudicotyledons</taxon>
        <taxon>Gunneridae</taxon>
        <taxon>Pentapetalae</taxon>
        <taxon>rosids</taxon>
        <taxon>fabids</taxon>
        <taxon>Cucurbitales</taxon>
        <taxon>Cucurbitaceae</taxon>
        <taxon>Benincaseae</taxon>
        <taxon>Cucumis</taxon>
    </lineage>
</organism>
<dbReference type="SUPFAM" id="SSF52540">
    <property type="entry name" value="P-loop containing nucleoside triphosphate hydrolases"/>
    <property type="match status" value="1"/>
</dbReference>
<reference evidence="3 4" key="1">
    <citation type="journal article" date="2009" name="Nat. Genet.">
        <title>The genome of the cucumber, Cucumis sativus L.</title>
        <authorList>
            <person name="Huang S."/>
            <person name="Li R."/>
            <person name="Zhang Z."/>
            <person name="Li L."/>
            <person name="Gu X."/>
            <person name="Fan W."/>
            <person name="Lucas W.J."/>
            <person name="Wang X."/>
            <person name="Xie B."/>
            <person name="Ni P."/>
            <person name="Ren Y."/>
            <person name="Zhu H."/>
            <person name="Li J."/>
            <person name="Lin K."/>
            <person name="Jin W."/>
            <person name="Fei Z."/>
            <person name="Li G."/>
            <person name="Staub J."/>
            <person name="Kilian A."/>
            <person name="van der Vossen E.A."/>
            <person name="Wu Y."/>
            <person name="Guo J."/>
            <person name="He J."/>
            <person name="Jia Z."/>
            <person name="Ren Y."/>
            <person name="Tian G."/>
            <person name="Lu Y."/>
            <person name="Ruan J."/>
            <person name="Qian W."/>
            <person name="Wang M."/>
            <person name="Huang Q."/>
            <person name="Li B."/>
            <person name="Xuan Z."/>
            <person name="Cao J."/>
            <person name="Asan"/>
            <person name="Wu Z."/>
            <person name="Zhang J."/>
            <person name="Cai Q."/>
            <person name="Bai Y."/>
            <person name="Zhao B."/>
            <person name="Han Y."/>
            <person name="Li Y."/>
            <person name="Li X."/>
            <person name="Wang S."/>
            <person name="Shi Q."/>
            <person name="Liu S."/>
            <person name="Cho W.K."/>
            <person name="Kim J.Y."/>
            <person name="Xu Y."/>
            <person name="Heller-Uszynska K."/>
            <person name="Miao H."/>
            <person name="Cheng Z."/>
            <person name="Zhang S."/>
            <person name="Wu J."/>
            <person name="Yang Y."/>
            <person name="Kang H."/>
            <person name="Li M."/>
            <person name="Liang H."/>
            <person name="Ren X."/>
            <person name="Shi Z."/>
            <person name="Wen M."/>
            <person name="Jian M."/>
            <person name="Yang H."/>
            <person name="Zhang G."/>
            <person name="Yang Z."/>
            <person name="Chen R."/>
            <person name="Liu S."/>
            <person name="Li J."/>
            <person name="Ma L."/>
            <person name="Liu H."/>
            <person name="Zhou Y."/>
            <person name="Zhao J."/>
            <person name="Fang X."/>
            <person name="Li G."/>
            <person name="Fang L."/>
            <person name="Li Y."/>
            <person name="Liu D."/>
            <person name="Zheng H."/>
            <person name="Zhang Y."/>
            <person name="Qin N."/>
            <person name="Li Z."/>
            <person name="Yang G."/>
            <person name="Yang S."/>
            <person name="Bolund L."/>
            <person name="Kristiansen K."/>
            <person name="Zheng H."/>
            <person name="Li S."/>
            <person name="Zhang X."/>
            <person name="Yang H."/>
            <person name="Wang J."/>
            <person name="Sun R."/>
            <person name="Zhang B."/>
            <person name="Jiang S."/>
            <person name="Wang J."/>
            <person name="Du Y."/>
            <person name="Li S."/>
        </authorList>
    </citation>
    <scope>NUCLEOTIDE SEQUENCE [LARGE SCALE GENOMIC DNA]</scope>
    <source>
        <strain evidence="4">cv. 9930</strain>
    </source>
</reference>
<proteinExistence type="predicted"/>
<dbReference type="GO" id="GO:0043531">
    <property type="term" value="F:ADP binding"/>
    <property type="evidence" value="ECO:0007669"/>
    <property type="project" value="InterPro"/>
</dbReference>
<reference evidence="3 4" key="3">
    <citation type="journal article" date="2010" name="BMC Genomics">
        <title>Transcriptome sequencing and comparative analysis of cucumber flowers with different sex types.</title>
        <authorList>
            <person name="Guo S."/>
            <person name="Zheng Y."/>
            <person name="Joung J.G."/>
            <person name="Liu S."/>
            <person name="Zhang Z."/>
            <person name="Crasta O.R."/>
            <person name="Sobral B.W."/>
            <person name="Xu Y."/>
            <person name="Huang S."/>
            <person name="Fei Z."/>
        </authorList>
    </citation>
    <scope>NUCLEOTIDE SEQUENCE [LARGE SCALE GENOMIC DNA]</scope>
    <source>
        <strain evidence="4">cv. 9930</strain>
    </source>
</reference>
<evidence type="ECO:0000256" key="1">
    <source>
        <dbReference type="ARBA" id="ARBA00022821"/>
    </source>
</evidence>
<dbReference type="Proteomes" id="UP000029981">
    <property type="component" value="Chromosome 4"/>
</dbReference>
<evidence type="ECO:0000259" key="2">
    <source>
        <dbReference type="Pfam" id="PF00931"/>
    </source>
</evidence>
<dbReference type="PANTHER" id="PTHR36766">
    <property type="entry name" value="PLANT BROAD-SPECTRUM MILDEW RESISTANCE PROTEIN RPW8"/>
    <property type="match status" value="1"/>
</dbReference>
<gene>
    <name evidence="3" type="ORF">Csa_4G015710</name>
</gene>
<dbReference type="Gramene" id="KGN53081">
    <property type="protein sequence ID" value="KGN53081"/>
    <property type="gene ID" value="Csa_4G015710"/>
</dbReference>